<sequence>MARVSEEVGFRQVGGEAHKTICFSRHSFSLDSGMRIRASLSSSFNGLSFFFFFWTQQRALHIFSFRDRKTFNRKNPLLLLGRKLQEGAAILNPPLFLAAIVARISEGVGFSSQLGVKLTKLLAFLTFSKWKQCILPCLVV</sequence>
<dbReference type="Gramene" id="ERN08800">
    <property type="protein sequence ID" value="ERN08800"/>
    <property type="gene ID" value="AMTR_s00017p00255710"/>
</dbReference>
<name>W1PNQ4_AMBTC</name>
<reference evidence="2" key="1">
    <citation type="journal article" date="2013" name="Science">
        <title>The Amborella genome and the evolution of flowering plants.</title>
        <authorList>
            <consortium name="Amborella Genome Project"/>
        </authorList>
    </citation>
    <scope>NUCLEOTIDE SEQUENCE [LARGE SCALE GENOMIC DNA]</scope>
</reference>
<dbReference type="Proteomes" id="UP000017836">
    <property type="component" value="Unassembled WGS sequence"/>
</dbReference>
<keyword evidence="2" id="KW-1185">Reference proteome</keyword>
<dbReference type="AlphaFoldDB" id="W1PNQ4"/>
<evidence type="ECO:0000313" key="1">
    <source>
        <dbReference type="EMBL" id="ERN08800.1"/>
    </source>
</evidence>
<dbReference type="HOGENOM" id="CLU_1837787_0_0_1"/>
<organism evidence="1 2">
    <name type="scientific">Amborella trichopoda</name>
    <dbReference type="NCBI Taxonomy" id="13333"/>
    <lineage>
        <taxon>Eukaryota</taxon>
        <taxon>Viridiplantae</taxon>
        <taxon>Streptophyta</taxon>
        <taxon>Embryophyta</taxon>
        <taxon>Tracheophyta</taxon>
        <taxon>Spermatophyta</taxon>
        <taxon>Magnoliopsida</taxon>
        <taxon>Amborellales</taxon>
        <taxon>Amborellaceae</taxon>
        <taxon>Amborella</taxon>
    </lineage>
</organism>
<evidence type="ECO:0000313" key="2">
    <source>
        <dbReference type="Proteomes" id="UP000017836"/>
    </source>
</evidence>
<proteinExistence type="predicted"/>
<accession>W1PNQ4</accession>
<protein>
    <submittedName>
        <fullName evidence="1">Uncharacterized protein</fullName>
    </submittedName>
</protein>
<gene>
    <name evidence="1" type="ORF">AMTR_s00017p00255710</name>
</gene>
<dbReference type="EMBL" id="KI393256">
    <property type="protein sequence ID" value="ERN08800.1"/>
    <property type="molecule type" value="Genomic_DNA"/>
</dbReference>